<proteinExistence type="inferred from homology"/>
<comment type="caution">
    <text evidence="8">The sequence shown here is derived from an EMBL/GenBank/DDBJ whole genome shotgun (WGS) entry which is preliminary data.</text>
</comment>
<evidence type="ECO:0000256" key="4">
    <source>
        <dbReference type="ARBA" id="ARBA00022801"/>
    </source>
</evidence>
<keyword evidence="6" id="KW-0862">Zinc</keyword>
<dbReference type="EC" id="3.5.2.3" evidence="6"/>
<reference evidence="8 9" key="2">
    <citation type="submission" date="2017-10" db="EMBL/GenBank/DDBJ databases">
        <authorList>
            <person name="Banno H."/>
            <person name="Chua N.-H."/>
        </authorList>
    </citation>
    <scope>NUCLEOTIDE SEQUENCE [LARGE SCALE GENOMIC DNA]</scope>
    <source>
        <strain evidence="8 9">JK623</strain>
    </source>
</reference>
<dbReference type="PANTHER" id="PTHR43668:SF2">
    <property type="entry name" value="ALLANTOINASE"/>
    <property type="match status" value="1"/>
</dbReference>
<feature type="binding site" evidence="6">
    <location>
        <position position="281"/>
    </location>
    <ligand>
        <name>substrate</name>
    </ligand>
</feature>
<comment type="similarity">
    <text evidence="2 6">Belongs to the metallo-dependent hydrolases superfamily. DHOase family. Class I DHOase subfamily.</text>
</comment>
<dbReference type="CDD" id="cd01317">
    <property type="entry name" value="DHOase_IIa"/>
    <property type="match status" value="1"/>
</dbReference>
<dbReference type="PROSITE" id="PS00482">
    <property type="entry name" value="DIHYDROOROTASE_1"/>
    <property type="match status" value="1"/>
</dbReference>
<evidence type="ECO:0000256" key="2">
    <source>
        <dbReference type="ARBA" id="ARBA00010286"/>
    </source>
</evidence>
<feature type="binding site" evidence="6">
    <location>
        <position position="312"/>
    </location>
    <ligand>
        <name>substrate</name>
    </ligand>
</feature>
<dbReference type="PANTHER" id="PTHR43668">
    <property type="entry name" value="ALLANTOINASE"/>
    <property type="match status" value="1"/>
</dbReference>
<dbReference type="RefSeq" id="WP_099387006.1">
    <property type="nucleotide sequence ID" value="NZ_JANSWH010000092.1"/>
</dbReference>
<feature type="binding site" evidence="6">
    <location>
        <position position="182"/>
    </location>
    <ligand>
        <name>Zn(2+)</name>
        <dbReference type="ChEBI" id="CHEBI:29105"/>
        <label>2</label>
    </ligand>
</feature>
<comment type="cofactor">
    <cofactor evidence="6">
        <name>Zn(2+)</name>
        <dbReference type="ChEBI" id="CHEBI:29105"/>
    </cofactor>
    <text evidence="6">Binds 2 Zn(2+) ions per subunit.</text>
</comment>
<dbReference type="Pfam" id="PF01979">
    <property type="entry name" value="Amidohydro_1"/>
    <property type="match status" value="1"/>
</dbReference>
<keyword evidence="9" id="KW-1185">Reference proteome</keyword>
<dbReference type="InterPro" id="IPR050138">
    <property type="entry name" value="DHOase/Allantoinase_Hydrolase"/>
</dbReference>
<keyword evidence="3 6" id="KW-0479">Metal-binding</keyword>
<evidence type="ECO:0000256" key="6">
    <source>
        <dbReference type="HAMAP-Rule" id="MF_00220"/>
    </source>
</evidence>
<accession>A0A2G3DZ99</accession>
<dbReference type="Proteomes" id="UP000224563">
    <property type="component" value="Unassembled WGS sequence"/>
</dbReference>
<comment type="caution">
    <text evidence="6">Lacks conserved residue(s) required for the propagation of feature annotation.</text>
</comment>
<dbReference type="InterPro" id="IPR032466">
    <property type="entry name" value="Metal_Hydrolase"/>
</dbReference>
<feature type="domain" description="Amidohydrolase-related" evidence="7">
    <location>
        <begin position="55"/>
        <end position="423"/>
    </location>
</feature>
<dbReference type="GO" id="GO:0006145">
    <property type="term" value="P:purine nucleobase catabolic process"/>
    <property type="evidence" value="ECO:0007669"/>
    <property type="project" value="TreeGrafter"/>
</dbReference>
<dbReference type="GO" id="GO:0004038">
    <property type="term" value="F:allantoinase activity"/>
    <property type="evidence" value="ECO:0007669"/>
    <property type="project" value="TreeGrafter"/>
</dbReference>
<feature type="binding site" evidence="6">
    <location>
        <position position="66"/>
    </location>
    <ligand>
        <name>Zn(2+)</name>
        <dbReference type="ChEBI" id="CHEBI:29105"/>
        <label>1</label>
    </ligand>
</feature>
<evidence type="ECO:0000259" key="7">
    <source>
        <dbReference type="Pfam" id="PF01979"/>
    </source>
</evidence>
<feature type="binding site" evidence="6">
    <location>
        <position position="155"/>
    </location>
    <ligand>
        <name>Zn(2+)</name>
        <dbReference type="ChEBI" id="CHEBI:29105"/>
        <label>1</label>
    </ligand>
</feature>
<dbReference type="AlphaFoldDB" id="A0A2G3DZ99"/>
<feature type="binding site" evidence="6">
    <location>
        <position position="98"/>
    </location>
    <ligand>
        <name>substrate</name>
    </ligand>
</feature>
<dbReference type="PROSITE" id="PS00483">
    <property type="entry name" value="DIHYDROOROTASE_2"/>
    <property type="match status" value="1"/>
</dbReference>
<feature type="binding site" evidence="6">
    <location>
        <position position="308"/>
    </location>
    <ligand>
        <name>Zn(2+)</name>
        <dbReference type="ChEBI" id="CHEBI:29105"/>
        <label>1</label>
    </ligand>
</feature>
<dbReference type="Gene3D" id="3.20.20.140">
    <property type="entry name" value="Metal-dependent hydrolases"/>
    <property type="match status" value="1"/>
</dbReference>
<dbReference type="InterPro" id="IPR002195">
    <property type="entry name" value="Dihydroorotase_CS"/>
</dbReference>
<organism evidence="8 9">
    <name type="scientific">Agathobacter ruminis</name>
    <dbReference type="NCBI Taxonomy" id="1712665"/>
    <lineage>
        <taxon>Bacteria</taxon>
        <taxon>Bacillati</taxon>
        <taxon>Bacillota</taxon>
        <taxon>Clostridia</taxon>
        <taxon>Lachnospirales</taxon>
        <taxon>Lachnospiraceae</taxon>
        <taxon>Agathobacter</taxon>
    </lineage>
</organism>
<feature type="binding site" evidence="6">
    <location>
        <position position="64"/>
    </location>
    <ligand>
        <name>Zn(2+)</name>
        <dbReference type="ChEBI" id="CHEBI:29105"/>
        <label>1</label>
    </ligand>
</feature>
<dbReference type="InterPro" id="IPR006680">
    <property type="entry name" value="Amidohydro-rel"/>
</dbReference>
<dbReference type="InterPro" id="IPR011059">
    <property type="entry name" value="Metal-dep_hydrolase_composite"/>
</dbReference>
<dbReference type="UniPathway" id="UPA00070">
    <property type="reaction ID" value="UER00117"/>
</dbReference>
<comment type="catalytic activity">
    <reaction evidence="6">
        <text>(S)-dihydroorotate + H2O = N-carbamoyl-L-aspartate + H(+)</text>
        <dbReference type="Rhea" id="RHEA:24296"/>
        <dbReference type="ChEBI" id="CHEBI:15377"/>
        <dbReference type="ChEBI" id="CHEBI:15378"/>
        <dbReference type="ChEBI" id="CHEBI:30864"/>
        <dbReference type="ChEBI" id="CHEBI:32814"/>
        <dbReference type="EC" id="3.5.2.3"/>
    </reaction>
</comment>
<comment type="pathway">
    <text evidence="6">Pyrimidine metabolism; UMP biosynthesis via de novo pathway; (S)-dihydroorotate from bicarbonate: step 3/3.</text>
</comment>
<gene>
    <name evidence="6" type="primary">pyrC</name>
    <name evidence="8" type="ORF">CSX02_13090</name>
</gene>
<dbReference type="NCBIfam" id="TIGR00857">
    <property type="entry name" value="pyrC_multi"/>
    <property type="match status" value="1"/>
</dbReference>
<dbReference type="GO" id="GO:0004151">
    <property type="term" value="F:dihydroorotase activity"/>
    <property type="evidence" value="ECO:0007669"/>
    <property type="project" value="UniProtKB-UniRule"/>
</dbReference>
<evidence type="ECO:0000313" key="9">
    <source>
        <dbReference type="Proteomes" id="UP000224563"/>
    </source>
</evidence>
<dbReference type="EMBL" id="PDYG01000135">
    <property type="protein sequence ID" value="PHU36215.1"/>
    <property type="molecule type" value="Genomic_DNA"/>
</dbReference>
<dbReference type="SUPFAM" id="SSF51338">
    <property type="entry name" value="Composite domain of metallo-dependent hydrolases"/>
    <property type="match status" value="1"/>
</dbReference>
<keyword evidence="5 6" id="KW-0665">Pyrimidine biosynthesis</keyword>
<feature type="active site" evidence="6">
    <location>
        <position position="308"/>
    </location>
</feature>
<dbReference type="GO" id="GO:0008270">
    <property type="term" value="F:zinc ion binding"/>
    <property type="evidence" value="ECO:0007669"/>
    <property type="project" value="UniProtKB-UniRule"/>
</dbReference>
<dbReference type="GO" id="GO:0005737">
    <property type="term" value="C:cytoplasm"/>
    <property type="evidence" value="ECO:0007669"/>
    <property type="project" value="TreeGrafter"/>
</dbReference>
<evidence type="ECO:0000313" key="8">
    <source>
        <dbReference type="EMBL" id="PHU36215.1"/>
    </source>
</evidence>
<dbReference type="Gene3D" id="2.30.40.10">
    <property type="entry name" value="Urease, subunit C, domain 1"/>
    <property type="match status" value="1"/>
</dbReference>
<evidence type="ECO:0000256" key="3">
    <source>
        <dbReference type="ARBA" id="ARBA00022723"/>
    </source>
</evidence>
<dbReference type="HAMAP" id="MF_00220_B">
    <property type="entry name" value="PyrC_classI_B"/>
    <property type="match status" value="1"/>
</dbReference>
<feature type="binding site" evidence="6">
    <location>
        <position position="155"/>
    </location>
    <ligand>
        <name>Zn(2+)</name>
        <dbReference type="ChEBI" id="CHEBI:29105"/>
        <label>2</label>
    </ligand>
</feature>
<dbReference type="InterPro" id="IPR004722">
    <property type="entry name" value="DHOase"/>
</dbReference>
<evidence type="ECO:0000256" key="5">
    <source>
        <dbReference type="ARBA" id="ARBA00022975"/>
    </source>
</evidence>
<protein>
    <recommendedName>
        <fullName evidence="6">Dihydroorotase</fullName>
        <shortName evidence="6">DHOase</shortName>
        <ecNumber evidence="6">3.5.2.3</ecNumber>
    </recommendedName>
</protein>
<dbReference type="GO" id="GO:0044205">
    <property type="term" value="P:'de novo' UMP biosynthetic process"/>
    <property type="evidence" value="ECO:0007669"/>
    <property type="project" value="UniProtKB-UniRule"/>
</dbReference>
<dbReference type="SUPFAM" id="SSF51556">
    <property type="entry name" value="Metallo-dependent hydrolases"/>
    <property type="match status" value="1"/>
</dbReference>
<reference evidence="8 9" key="1">
    <citation type="submission" date="2017-10" db="EMBL/GenBank/DDBJ databases">
        <title>Resolving the taxonomy of Roseburia spp., Eubacterium rectale and Agathobacter spp. through phylogenomic analysis.</title>
        <authorList>
            <person name="Sheridan P.O."/>
            <person name="Walker A.W."/>
            <person name="Duncan S.H."/>
            <person name="Scott K.P."/>
            <person name="Toole P.W.O."/>
            <person name="Luis P."/>
            <person name="Flint H.J."/>
        </authorList>
    </citation>
    <scope>NUCLEOTIDE SEQUENCE [LARGE SCALE GENOMIC DNA]</scope>
    <source>
        <strain evidence="8 9">JK623</strain>
    </source>
</reference>
<name>A0A2G3DZ99_9FIRM</name>
<evidence type="ECO:0000256" key="1">
    <source>
        <dbReference type="ARBA" id="ARBA00002368"/>
    </source>
</evidence>
<feature type="binding site" evidence="6">
    <location>
        <position position="235"/>
    </location>
    <ligand>
        <name>Zn(2+)</name>
        <dbReference type="ChEBI" id="CHEBI:29105"/>
        <label>2</label>
    </ligand>
</feature>
<sequence length="429" mass="46075">MLVIRSARVMDPETNLDEVMDVMIAEDGTIAEMGKGLAESVDPEQVQMIEGAGKILAPGFVDVHVHFRDPGLTYKEDIVTGAAAAAAGGYTTVVCMANTKPTIDCVEVFEEVAMREQKLPIHVLQAANVTMGMQGKTLTDMKALHRAGAVGFTDDGVPVMDEKLFTEALRVCKELDVPISVHEEDPKYICSAGVNQGTVSEQLGLGGASAEAETAMVKRDIALNETIGAKLDIQHISSAETVKLLRDAKARGIRVYGEVTPQHLAATEELVLERGALARVNPPLRTEADRKALLRGLADGTIDMIATDHAPHSAEEKARPIAEAPSGMIGLETALGLVMTYAVRSKEAELMQVLRALTCNPAKLYGLEAGRIQKGKSADLVLFDPECKWTVPQTFASKATNSPFIGMELYGKVCMTICNGQIVYQEGEK</sequence>
<comment type="function">
    <text evidence="1 6">Catalyzes the reversible cyclization of carbamoyl aspartate to dihydroorotate.</text>
</comment>
<feature type="binding site" evidence="6">
    <location>
        <begin position="66"/>
        <end position="68"/>
    </location>
    <ligand>
        <name>substrate</name>
    </ligand>
</feature>
<keyword evidence="4 6" id="KW-0378">Hydrolase</keyword>